<feature type="signal peptide" evidence="1">
    <location>
        <begin position="1"/>
        <end position="23"/>
    </location>
</feature>
<dbReference type="GeneID" id="87815352"/>
<protein>
    <submittedName>
        <fullName evidence="2">Type I phosphodiesterase</fullName>
    </submittedName>
</protein>
<dbReference type="Gene3D" id="3.40.720.10">
    <property type="entry name" value="Alkaline Phosphatase, subunit A"/>
    <property type="match status" value="1"/>
</dbReference>
<name>A0AAN6ZIX8_9PEZI</name>
<reference evidence="2" key="1">
    <citation type="journal article" date="2023" name="Mol. Phylogenet. Evol.">
        <title>Genome-scale phylogeny and comparative genomics of the fungal order Sordariales.</title>
        <authorList>
            <person name="Hensen N."/>
            <person name="Bonometti L."/>
            <person name="Westerberg I."/>
            <person name="Brannstrom I.O."/>
            <person name="Guillou S."/>
            <person name="Cros-Aarteil S."/>
            <person name="Calhoun S."/>
            <person name="Haridas S."/>
            <person name="Kuo A."/>
            <person name="Mondo S."/>
            <person name="Pangilinan J."/>
            <person name="Riley R."/>
            <person name="LaButti K."/>
            <person name="Andreopoulos B."/>
            <person name="Lipzen A."/>
            <person name="Chen C."/>
            <person name="Yan M."/>
            <person name="Daum C."/>
            <person name="Ng V."/>
            <person name="Clum A."/>
            <person name="Steindorff A."/>
            <person name="Ohm R.A."/>
            <person name="Martin F."/>
            <person name="Silar P."/>
            <person name="Natvig D.O."/>
            <person name="Lalanne C."/>
            <person name="Gautier V."/>
            <person name="Ament-Velasquez S.L."/>
            <person name="Kruys A."/>
            <person name="Hutchinson M.I."/>
            <person name="Powell A.J."/>
            <person name="Barry K."/>
            <person name="Miller A.N."/>
            <person name="Grigoriev I.V."/>
            <person name="Debuchy R."/>
            <person name="Gladieux P."/>
            <person name="Hiltunen Thoren M."/>
            <person name="Johannesson H."/>
        </authorList>
    </citation>
    <scope>NUCLEOTIDE SEQUENCE</scope>
    <source>
        <strain evidence="2">CBS 141.50</strain>
    </source>
</reference>
<keyword evidence="1" id="KW-0732">Signal</keyword>
<accession>A0AAN6ZIX8</accession>
<keyword evidence="3" id="KW-1185">Reference proteome</keyword>
<reference evidence="2" key="2">
    <citation type="submission" date="2023-05" db="EMBL/GenBank/DDBJ databases">
        <authorList>
            <consortium name="Lawrence Berkeley National Laboratory"/>
            <person name="Steindorff A."/>
            <person name="Hensen N."/>
            <person name="Bonometti L."/>
            <person name="Westerberg I."/>
            <person name="Brannstrom I.O."/>
            <person name="Guillou S."/>
            <person name="Cros-Aarteil S."/>
            <person name="Calhoun S."/>
            <person name="Haridas S."/>
            <person name="Kuo A."/>
            <person name="Mondo S."/>
            <person name="Pangilinan J."/>
            <person name="Riley R."/>
            <person name="Labutti K."/>
            <person name="Andreopoulos B."/>
            <person name="Lipzen A."/>
            <person name="Chen C."/>
            <person name="Yanf M."/>
            <person name="Daum C."/>
            <person name="Ng V."/>
            <person name="Clum A."/>
            <person name="Ohm R."/>
            <person name="Martin F."/>
            <person name="Silar P."/>
            <person name="Natvig D."/>
            <person name="Lalanne C."/>
            <person name="Gautier V."/>
            <person name="Ament-Velasquez S.L."/>
            <person name="Kruys A."/>
            <person name="Hutchinson M.I."/>
            <person name="Powell A.J."/>
            <person name="Barry K."/>
            <person name="Miller A.N."/>
            <person name="Grigoriev I.V."/>
            <person name="Debuchy R."/>
            <person name="Gladieux P."/>
            <person name="Thoren M.H."/>
            <person name="Johannesson H."/>
        </authorList>
    </citation>
    <scope>NUCLEOTIDE SEQUENCE</scope>
    <source>
        <strain evidence="2">CBS 141.50</strain>
    </source>
</reference>
<evidence type="ECO:0000313" key="3">
    <source>
        <dbReference type="Proteomes" id="UP001302676"/>
    </source>
</evidence>
<evidence type="ECO:0000256" key="1">
    <source>
        <dbReference type="SAM" id="SignalP"/>
    </source>
</evidence>
<dbReference type="RefSeq" id="XP_062632502.1">
    <property type="nucleotide sequence ID" value="XM_062778739.1"/>
</dbReference>
<proteinExistence type="predicted"/>
<evidence type="ECO:0000313" key="2">
    <source>
        <dbReference type="EMBL" id="KAK4139131.1"/>
    </source>
</evidence>
<dbReference type="Pfam" id="PF01663">
    <property type="entry name" value="Phosphodiest"/>
    <property type="match status" value="1"/>
</dbReference>
<dbReference type="EMBL" id="MU853693">
    <property type="protein sequence ID" value="KAK4139131.1"/>
    <property type="molecule type" value="Genomic_DNA"/>
</dbReference>
<dbReference type="Proteomes" id="UP001302676">
    <property type="component" value="Unassembled WGS sequence"/>
</dbReference>
<feature type="chain" id="PRO_5042839698" evidence="1">
    <location>
        <begin position="24"/>
        <end position="487"/>
    </location>
</feature>
<comment type="caution">
    <text evidence="2">The sequence shown here is derived from an EMBL/GenBank/DDBJ whole genome shotgun (WGS) entry which is preliminary data.</text>
</comment>
<organism evidence="2 3">
    <name type="scientific">Dichotomopilus funicola</name>
    <dbReference type="NCBI Taxonomy" id="1934379"/>
    <lineage>
        <taxon>Eukaryota</taxon>
        <taxon>Fungi</taxon>
        <taxon>Dikarya</taxon>
        <taxon>Ascomycota</taxon>
        <taxon>Pezizomycotina</taxon>
        <taxon>Sordariomycetes</taxon>
        <taxon>Sordariomycetidae</taxon>
        <taxon>Sordariales</taxon>
        <taxon>Chaetomiaceae</taxon>
        <taxon>Dichotomopilus</taxon>
    </lineage>
</organism>
<gene>
    <name evidence="2" type="ORF">C8A04DRAFT_16136</name>
</gene>
<dbReference type="SUPFAM" id="SSF53649">
    <property type="entry name" value="Alkaline phosphatase-like"/>
    <property type="match status" value="1"/>
</dbReference>
<dbReference type="InterPro" id="IPR002591">
    <property type="entry name" value="Phosphodiest/P_Trfase"/>
</dbReference>
<dbReference type="AlphaFoldDB" id="A0AAN6ZIX8"/>
<dbReference type="InterPro" id="IPR017850">
    <property type="entry name" value="Alkaline_phosphatase_core_sf"/>
</dbReference>
<sequence length="487" mass="52358">MHLKLQSCAVSWVLLAGLARADADDAKYKHVAFFSIDGLHASDVPKWVSAEPHGAIASLLKTGYWYAGALTSAPSDSFPGIVNLVSGAKPAQSGIWYDDGYGKLHFACPWHQRAVVYDETKDYDNTKLWSSPNPTVVGGNIDPANLPQAMVRGECINLYPHQRLRVNTIFEVVHPHGQTAYTDKHPAYDMVRGPSGKGLSVGYFPEIQSVDTTNVTQIIGYDTLHVQAFLDWIDGKTPANTEVQEALTGIPKLFGGNFQAVSVAQKSYGYEPHTVAFTPQLTTALTFVDDSLGKVVAALQAKSVLHDTLIIVCGKHGQTPVDPTLFRRVDQHLIAPAAGVTVSQVTADDVALLWLADQRDLAKAVAGLEKARATLAIQDIIYGDRLRDLGFGDPAKDPAVPDIIIVPDLGVVYTTSHAKIAEHGGLSADSRNVSCFVSNPSLQKREFDGPVSTAQVAPTILKALGLDPNELDSVKHGGDDLDVLPGF</sequence>